<keyword evidence="1" id="KW-0732">Signal</keyword>
<protein>
    <recommendedName>
        <fullName evidence="2">DUF8020 domain-containing protein</fullName>
    </recommendedName>
</protein>
<evidence type="ECO:0000313" key="4">
    <source>
        <dbReference type="Proteomes" id="UP000702209"/>
    </source>
</evidence>
<feature type="signal peptide" evidence="1">
    <location>
        <begin position="1"/>
        <end position="26"/>
    </location>
</feature>
<evidence type="ECO:0000256" key="1">
    <source>
        <dbReference type="SAM" id="SignalP"/>
    </source>
</evidence>
<dbReference type="InterPro" id="IPR058333">
    <property type="entry name" value="DUF8020"/>
</dbReference>
<accession>A0ABS0CSN5</accession>
<dbReference type="Pfam" id="PF26059">
    <property type="entry name" value="DUF8020"/>
    <property type="match status" value="1"/>
</dbReference>
<proteinExistence type="predicted"/>
<dbReference type="Proteomes" id="UP000702209">
    <property type="component" value="Unassembled WGS sequence"/>
</dbReference>
<name>A0ABS0CSN5_9NOCA</name>
<keyword evidence="4" id="KW-1185">Reference proteome</keyword>
<organism evidence="3 4">
    <name type="scientific">Nocardia amamiensis</name>
    <dbReference type="NCBI Taxonomy" id="404578"/>
    <lineage>
        <taxon>Bacteria</taxon>
        <taxon>Bacillati</taxon>
        <taxon>Actinomycetota</taxon>
        <taxon>Actinomycetes</taxon>
        <taxon>Mycobacteriales</taxon>
        <taxon>Nocardiaceae</taxon>
        <taxon>Nocardia</taxon>
    </lineage>
</organism>
<feature type="domain" description="DUF8020" evidence="2">
    <location>
        <begin position="49"/>
        <end position="121"/>
    </location>
</feature>
<evidence type="ECO:0000313" key="3">
    <source>
        <dbReference type="EMBL" id="MBF6299520.1"/>
    </source>
</evidence>
<comment type="caution">
    <text evidence="3">The sequence shown here is derived from an EMBL/GenBank/DDBJ whole genome shotgun (WGS) entry which is preliminary data.</text>
</comment>
<sequence length="207" mass="21040">MKFQKNTAAVFMAIAAVGVTAATAHAELAVTEQPTAVTAGGTTSGVDHGINYQIAVSPVDRVIITTVENGKFEIAHNGAVVLESGDGAAVTEVPQWYAADGRSTAIAQHIAADGRTLTLTLTPTPTAENIAQLKDISSYDRLEEQINKNLPGVVGGAIVGGLLGACLFLIWGVSIPVGVLVGGTVGGYISGGPEFLDAVQAFATGQP</sequence>
<gene>
    <name evidence="3" type="ORF">IU459_18515</name>
</gene>
<reference evidence="3 4" key="1">
    <citation type="submission" date="2020-10" db="EMBL/GenBank/DDBJ databases">
        <title>Identification of Nocardia species via Next-generation sequencing and recognition of intraspecies genetic diversity.</title>
        <authorList>
            <person name="Li P."/>
            <person name="Li P."/>
            <person name="Lu B."/>
        </authorList>
    </citation>
    <scope>NUCLEOTIDE SEQUENCE [LARGE SCALE GENOMIC DNA]</scope>
    <source>
        <strain evidence="3 4">BJ06-0157</strain>
    </source>
</reference>
<dbReference type="EMBL" id="JADLQX010000013">
    <property type="protein sequence ID" value="MBF6299520.1"/>
    <property type="molecule type" value="Genomic_DNA"/>
</dbReference>
<evidence type="ECO:0000259" key="2">
    <source>
        <dbReference type="Pfam" id="PF26059"/>
    </source>
</evidence>
<feature type="chain" id="PRO_5047288969" description="DUF8020 domain-containing protein" evidence="1">
    <location>
        <begin position="27"/>
        <end position="207"/>
    </location>
</feature>
<dbReference type="RefSeq" id="WP_195130799.1">
    <property type="nucleotide sequence ID" value="NZ_JADLQX010000013.1"/>
</dbReference>